<sequence length="151" mass="18200">MLVWVLLAIGAFWIWNVWSSRSGGAEHSEPYEAVRNFWAHESLGDFGSSWELFHSQMKERFSKDSYIQRRAHVFMQDFGANTFEYEIGREELLPTWRMSEEQPQLENVYRIPVTLRYDNSYFGQFEIRQVCYVAKEAEQWTILWAYQPFYK</sequence>
<dbReference type="InterPro" id="IPR032710">
    <property type="entry name" value="NTF2-like_dom_sf"/>
</dbReference>
<dbReference type="SUPFAM" id="SSF54427">
    <property type="entry name" value="NTF2-like"/>
    <property type="match status" value="1"/>
</dbReference>
<dbReference type="Proteomes" id="UP000680304">
    <property type="component" value="Unassembled WGS sequence"/>
</dbReference>
<evidence type="ECO:0000313" key="1">
    <source>
        <dbReference type="EMBL" id="GIQ63554.1"/>
    </source>
</evidence>
<gene>
    <name evidence="1" type="ORF">PACILC2_21220</name>
</gene>
<keyword evidence="2" id="KW-1185">Reference proteome</keyword>
<organism evidence="1 2">
    <name type="scientific">Paenibacillus cisolokensis</name>
    <dbReference type="NCBI Taxonomy" id="1658519"/>
    <lineage>
        <taxon>Bacteria</taxon>
        <taxon>Bacillati</taxon>
        <taxon>Bacillota</taxon>
        <taxon>Bacilli</taxon>
        <taxon>Bacillales</taxon>
        <taxon>Paenibacillaceae</taxon>
        <taxon>Paenibacillus</taxon>
    </lineage>
</organism>
<proteinExistence type="predicted"/>
<evidence type="ECO:0000313" key="2">
    <source>
        <dbReference type="Proteomes" id="UP000680304"/>
    </source>
</evidence>
<comment type="caution">
    <text evidence="1">The sequence shown here is derived from an EMBL/GenBank/DDBJ whole genome shotgun (WGS) entry which is preliminary data.</text>
</comment>
<reference evidence="1 2" key="1">
    <citation type="submission" date="2021-04" db="EMBL/GenBank/DDBJ databases">
        <title>Draft genome sequence of Paenibacillus cisolokensis, LC2-13A.</title>
        <authorList>
            <person name="Uke A."/>
            <person name="Chhe C."/>
            <person name="Baramee S."/>
            <person name="Kosugi A."/>
        </authorList>
    </citation>
    <scope>NUCLEOTIDE SEQUENCE [LARGE SCALE GENOMIC DNA]</scope>
    <source>
        <strain evidence="1 2">LC2-13A</strain>
    </source>
</reference>
<name>A0ABQ4N5W1_9BACL</name>
<dbReference type="RefSeq" id="WP_244863387.1">
    <property type="nucleotide sequence ID" value="NZ_BOVJ01000066.1"/>
</dbReference>
<dbReference type="EMBL" id="BOVJ01000066">
    <property type="protein sequence ID" value="GIQ63554.1"/>
    <property type="molecule type" value="Genomic_DNA"/>
</dbReference>
<protein>
    <submittedName>
        <fullName evidence="1">Uncharacterized protein</fullName>
    </submittedName>
</protein>
<accession>A0ABQ4N5W1</accession>